<name>A0A930YB16_9ACTN</name>
<dbReference type="EMBL" id="JADIVZ010000003">
    <property type="protein sequence ID" value="MBF4161978.1"/>
    <property type="molecule type" value="Genomic_DNA"/>
</dbReference>
<dbReference type="AlphaFoldDB" id="A0A930YB16"/>
<dbReference type="Proteomes" id="UP000656804">
    <property type="component" value="Unassembled WGS sequence"/>
</dbReference>
<reference evidence="2" key="1">
    <citation type="submission" date="2020-11" db="EMBL/GenBank/DDBJ databases">
        <title>Nocardioides sp. CBS4Y-1, whole genome shotgun sequence.</title>
        <authorList>
            <person name="Tuo L."/>
        </authorList>
    </citation>
    <scope>NUCLEOTIDE SEQUENCE</scope>
    <source>
        <strain evidence="2">CBS4Y-1</strain>
    </source>
</reference>
<dbReference type="SUPFAM" id="SSF53474">
    <property type="entry name" value="alpha/beta-Hydrolases"/>
    <property type="match status" value="1"/>
</dbReference>
<dbReference type="InterPro" id="IPR029058">
    <property type="entry name" value="AB_hydrolase_fold"/>
</dbReference>
<evidence type="ECO:0000313" key="3">
    <source>
        <dbReference type="Proteomes" id="UP000656804"/>
    </source>
</evidence>
<organism evidence="2 3">
    <name type="scientific">Nocardioides acrostichi</name>
    <dbReference type="NCBI Taxonomy" id="2784339"/>
    <lineage>
        <taxon>Bacteria</taxon>
        <taxon>Bacillati</taxon>
        <taxon>Actinomycetota</taxon>
        <taxon>Actinomycetes</taxon>
        <taxon>Propionibacteriales</taxon>
        <taxon>Nocardioidaceae</taxon>
        <taxon>Nocardioides</taxon>
    </lineage>
</organism>
<evidence type="ECO:0000313" key="2">
    <source>
        <dbReference type="EMBL" id="MBF4161978.1"/>
    </source>
</evidence>
<dbReference type="InterPro" id="IPR022742">
    <property type="entry name" value="Hydrolase_4"/>
</dbReference>
<comment type="caution">
    <text evidence="2">The sequence shown here is derived from an EMBL/GenBank/DDBJ whole genome shotgun (WGS) entry which is preliminary data.</text>
</comment>
<keyword evidence="2" id="KW-0378">Hydrolase</keyword>
<feature type="domain" description="Serine aminopeptidase S33" evidence="1">
    <location>
        <begin position="2"/>
        <end position="107"/>
    </location>
</feature>
<dbReference type="RefSeq" id="WP_194503217.1">
    <property type="nucleotide sequence ID" value="NZ_JADIVZ010000003.1"/>
</dbReference>
<proteinExistence type="predicted"/>
<evidence type="ECO:0000259" key="1">
    <source>
        <dbReference type="Pfam" id="PF12146"/>
    </source>
</evidence>
<keyword evidence="3" id="KW-1185">Reference proteome</keyword>
<dbReference type="GO" id="GO:0016787">
    <property type="term" value="F:hydrolase activity"/>
    <property type="evidence" value="ECO:0007669"/>
    <property type="project" value="UniProtKB-KW"/>
</dbReference>
<gene>
    <name evidence="2" type="ORF">ISG29_09770</name>
</gene>
<accession>A0A930YB16</accession>
<sequence length="240" mass="26494">MVLISPAMAIGSGYYRPLVEELRSRGWEARALGRRGFERGQPRASRGNDWTYADEIADTADAVAAARAERAERPVLLLGHSLGGQVAAGHQLLHPPADGLVAVGSHIPHYRHHDYGGVHLLAMAGVIVPVTTTIFGHLPRPAFGAPGARGLMREWARMVLTGRPPYPVERPIARPALVVSLEGDTLAPRRGVDHFAELFEPGVVRRWHPDEPADHIGWVREPAFLVETMQRWWHDALQRT</sequence>
<dbReference type="Gene3D" id="3.40.50.1820">
    <property type="entry name" value="alpha/beta hydrolase"/>
    <property type="match status" value="1"/>
</dbReference>
<protein>
    <submittedName>
        <fullName evidence="2">Alpha/beta hydrolase</fullName>
    </submittedName>
</protein>
<dbReference type="Pfam" id="PF12146">
    <property type="entry name" value="Hydrolase_4"/>
    <property type="match status" value="1"/>
</dbReference>